<evidence type="ECO:0000256" key="3">
    <source>
        <dbReference type="ARBA" id="ARBA00022475"/>
    </source>
</evidence>
<feature type="transmembrane region" description="Helical" evidence="7">
    <location>
        <begin position="378"/>
        <end position="394"/>
    </location>
</feature>
<feature type="transmembrane region" description="Helical" evidence="7">
    <location>
        <begin position="149"/>
        <end position="170"/>
    </location>
</feature>
<dbReference type="KEGG" id="cai:Caci_8475"/>
<feature type="transmembrane region" description="Helical" evidence="7">
    <location>
        <begin position="430"/>
        <end position="452"/>
    </location>
</feature>
<dbReference type="Pfam" id="PF19053">
    <property type="entry name" value="EccD"/>
    <property type="match status" value="2"/>
</dbReference>
<dbReference type="EMBL" id="CP001700">
    <property type="protein sequence ID" value="ACU77298.1"/>
    <property type="molecule type" value="Genomic_DNA"/>
</dbReference>
<dbReference type="InterPro" id="IPR044049">
    <property type="entry name" value="EccD_transm"/>
</dbReference>
<feature type="domain" description="EccD-like transmembrane" evidence="8">
    <location>
        <begin position="261"/>
        <end position="496"/>
    </location>
</feature>
<dbReference type="RefSeq" id="WP_015797023.1">
    <property type="nucleotide sequence ID" value="NC_013131.1"/>
</dbReference>
<sequence length="498" mass="49446">MSIRATLPEADLCRLSIATPANVLELALPTAVPLADFLPAVLSFAGPELADAGLAHDGWVLQRVGGAPLPAARTLAELQILDGETLYLRPRRATAPTAVFDDVVDGLATAVREREDRLRESAGRWAGPVLGVVALGAGAAGVAAGPGPIGQRAAVAGALAVLVLIGAAVAGRLMAARPTATALGVAAVGWAALGGWLAADTFAHTMTHPESAAALWAGAAALLASAAAAAAVGGAPGGIGDLPSTPRRAANGTAVLDEPDLGTSGLEPFATTAIVAVGTVVAGALGVGFHRALSQTTMISAVIGLGFVLAVPRLAFRLAGQRLPALPATAERIQVDLPPRGQADLWTTSARVERIMAALLLGSGLLAVGGATPAAGHGVLGAIAAADLGIAFLLRARVFARTTLRLLLQSIGMLALAGGAWRAAAVAHTHAVGVTAGIAVGTLVIGMIAASIGPKPQSDDPPYAARAADVAEYFVLTALVPLALGVIGVFGWARGLAG</sequence>
<evidence type="ECO:0000256" key="2">
    <source>
        <dbReference type="ARBA" id="ARBA00006162"/>
    </source>
</evidence>
<name>C7PYH6_CATAD</name>
<feature type="transmembrane region" description="Helical" evidence="7">
    <location>
        <begin position="122"/>
        <end position="143"/>
    </location>
</feature>
<keyword evidence="10" id="KW-1185">Reference proteome</keyword>
<feature type="transmembrane region" description="Helical" evidence="7">
    <location>
        <begin position="211"/>
        <end position="232"/>
    </location>
</feature>
<evidence type="ECO:0000256" key="4">
    <source>
        <dbReference type="ARBA" id="ARBA00022692"/>
    </source>
</evidence>
<dbReference type="AlphaFoldDB" id="C7PYH6"/>
<dbReference type="InterPro" id="IPR006707">
    <property type="entry name" value="T7SS_EccD"/>
</dbReference>
<accession>C7PYH6</accession>
<feature type="domain" description="EccD-like transmembrane" evidence="8">
    <location>
        <begin position="124"/>
        <end position="235"/>
    </location>
</feature>
<evidence type="ECO:0000259" key="8">
    <source>
        <dbReference type="Pfam" id="PF19053"/>
    </source>
</evidence>
<keyword evidence="6 7" id="KW-0472">Membrane</keyword>
<gene>
    <name evidence="9" type="ordered locus">Caci_8475</name>
</gene>
<feature type="transmembrane region" description="Helical" evidence="7">
    <location>
        <begin position="269"/>
        <end position="290"/>
    </location>
</feature>
<evidence type="ECO:0000256" key="5">
    <source>
        <dbReference type="ARBA" id="ARBA00022989"/>
    </source>
</evidence>
<proteinExistence type="inferred from homology"/>
<feature type="transmembrane region" description="Helical" evidence="7">
    <location>
        <begin position="182"/>
        <end position="199"/>
    </location>
</feature>
<feature type="transmembrane region" description="Helical" evidence="7">
    <location>
        <begin position="296"/>
        <end position="316"/>
    </location>
</feature>
<evidence type="ECO:0000313" key="10">
    <source>
        <dbReference type="Proteomes" id="UP000000851"/>
    </source>
</evidence>
<evidence type="ECO:0000313" key="9">
    <source>
        <dbReference type="EMBL" id="ACU77298.1"/>
    </source>
</evidence>
<keyword evidence="4 7" id="KW-0812">Transmembrane</keyword>
<reference evidence="9 10" key="1">
    <citation type="journal article" date="2009" name="Stand. Genomic Sci.">
        <title>Complete genome sequence of Catenulispora acidiphila type strain (ID 139908).</title>
        <authorList>
            <person name="Copeland A."/>
            <person name="Lapidus A."/>
            <person name="Glavina Del Rio T."/>
            <person name="Nolan M."/>
            <person name="Lucas S."/>
            <person name="Chen F."/>
            <person name="Tice H."/>
            <person name="Cheng J.F."/>
            <person name="Bruce D."/>
            <person name="Goodwin L."/>
            <person name="Pitluck S."/>
            <person name="Mikhailova N."/>
            <person name="Pati A."/>
            <person name="Ivanova N."/>
            <person name="Mavromatis K."/>
            <person name="Chen A."/>
            <person name="Palaniappan K."/>
            <person name="Chain P."/>
            <person name="Land M."/>
            <person name="Hauser L."/>
            <person name="Chang Y.J."/>
            <person name="Jeffries C.D."/>
            <person name="Chertkov O."/>
            <person name="Brettin T."/>
            <person name="Detter J.C."/>
            <person name="Han C."/>
            <person name="Ali Z."/>
            <person name="Tindall B.J."/>
            <person name="Goker M."/>
            <person name="Bristow J."/>
            <person name="Eisen J.A."/>
            <person name="Markowitz V."/>
            <person name="Hugenholtz P."/>
            <person name="Kyrpides N.C."/>
            <person name="Klenk H.P."/>
        </authorList>
    </citation>
    <scope>NUCLEOTIDE SEQUENCE [LARGE SCALE GENOMIC DNA]</scope>
    <source>
        <strain evidence="10">DSM 44928 / JCM 14897 / NBRC 102108 / NRRL B-24433 / ID139908</strain>
    </source>
</reference>
<dbReference type="HOGENOM" id="CLU_028325_1_0_11"/>
<organism evidence="9 10">
    <name type="scientific">Catenulispora acidiphila (strain DSM 44928 / JCM 14897 / NBRC 102108 / NRRL B-24433 / ID139908)</name>
    <dbReference type="NCBI Taxonomy" id="479433"/>
    <lineage>
        <taxon>Bacteria</taxon>
        <taxon>Bacillati</taxon>
        <taxon>Actinomycetota</taxon>
        <taxon>Actinomycetes</taxon>
        <taxon>Catenulisporales</taxon>
        <taxon>Catenulisporaceae</taxon>
        <taxon>Catenulispora</taxon>
    </lineage>
</organism>
<evidence type="ECO:0000256" key="1">
    <source>
        <dbReference type="ARBA" id="ARBA00004651"/>
    </source>
</evidence>
<evidence type="ECO:0000256" key="7">
    <source>
        <dbReference type="SAM" id="Phobius"/>
    </source>
</evidence>
<dbReference type="eggNOG" id="ENOG502ZAY5">
    <property type="taxonomic scope" value="Bacteria"/>
</dbReference>
<comment type="similarity">
    <text evidence="2">Belongs to the EccD/Snm4 family.</text>
</comment>
<dbReference type="Gene3D" id="3.10.20.90">
    <property type="entry name" value="Phosphatidylinositol 3-kinase Catalytic Subunit, Chain A, domain 1"/>
    <property type="match status" value="1"/>
</dbReference>
<dbReference type="Proteomes" id="UP000000851">
    <property type="component" value="Chromosome"/>
</dbReference>
<protein>
    <submittedName>
        <fullName evidence="9">Secretion protein snm4</fullName>
    </submittedName>
</protein>
<feature type="transmembrane region" description="Helical" evidence="7">
    <location>
        <begin position="473"/>
        <end position="493"/>
    </location>
</feature>
<evidence type="ECO:0000256" key="6">
    <source>
        <dbReference type="ARBA" id="ARBA00023136"/>
    </source>
</evidence>
<dbReference type="Pfam" id="PF08817">
    <property type="entry name" value="YukD"/>
    <property type="match status" value="1"/>
</dbReference>
<comment type="subcellular location">
    <subcellularLocation>
        <location evidence="1">Cell membrane</location>
        <topology evidence="1">Multi-pass membrane protein</topology>
    </subcellularLocation>
</comment>
<keyword evidence="5 7" id="KW-1133">Transmembrane helix</keyword>
<dbReference type="InParanoid" id="C7PYH6"/>
<dbReference type="NCBIfam" id="TIGR03920">
    <property type="entry name" value="T7SS_EccD"/>
    <property type="match status" value="1"/>
</dbReference>
<dbReference type="STRING" id="479433.Caci_8475"/>
<keyword evidence="3" id="KW-1003">Cell membrane</keyword>
<feature type="transmembrane region" description="Helical" evidence="7">
    <location>
        <begin position="406"/>
        <end position="424"/>
    </location>
</feature>
<dbReference type="GO" id="GO:0005886">
    <property type="term" value="C:plasma membrane"/>
    <property type="evidence" value="ECO:0007669"/>
    <property type="project" value="UniProtKB-SubCell"/>
</dbReference>
<dbReference type="InterPro" id="IPR024962">
    <property type="entry name" value="YukD-like"/>
</dbReference>